<feature type="non-terminal residue" evidence="1">
    <location>
        <position position="53"/>
    </location>
</feature>
<gene>
    <name evidence="1" type="ORF">SAMN04488026_108123</name>
</gene>
<keyword evidence="2" id="KW-1185">Reference proteome</keyword>
<organism evidence="1 2">
    <name type="scientific">Aliiruegeria lutimaris</name>
    <dbReference type="NCBI Taxonomy" id="571298"/>
    <lineage>
        <taxon>Bacteria</taxon>
        <taxon>Pseudomonadati</taxon>
        <taxon>Pseudomonadota</taxon>
        <taxon>Alphaproteobacteria</taxon>
        <taxon>Rhodobacterales</taxon>
        <taxon>Roseobacteraceae</taxon>
        <taxon>Aliiruegeria</taxon>
    </lineage>
</organism>
<dbReference type="Proteomes" id="UP000199382">
    <property type="component" value="Unassembled WGS sequence"/>
</dbReference>
<reference evidence="1 2" key="1">
    <citation type="submission" date="2016-10" db="EMBL/GenBank/DDBJ databases">
        <authorList>
            <person name="de Groot N.N."/>
        </authorList>
    </citation>
    <scope>NUCLEOTIDE SEQUENCE [LARGE SCALE GENOMIC DNA]</scope>
    <source>
        <strain evidence="1 2">DSM 25294</strain>
    </source>
</reference>
<dbReference type="AlphaFoldDB" id="A0A1G9JIH1"/>
<proteinExistence type="predicted"/>
<sequence>MYTKITNSGGRRYLQLVEGYRTDEGKVRHKVVANLGRIDDLTADKLDPLINGL</sequence>
<dbReference type="EMBL" id="FNEK01000081">
    <property type="protein sequence ID" value="SDL37400.1"/>
    <property type="molecule type" value="Genomic_DNA"/>
</dbReference>
<protein>
    <submittedName>
        <fullName evidence="1">Uncharacterized protein</fullName>
    </submittedName>
</protein>
<evidence type="ECO:0000313" key="2">
    <source>
        <dbReference type="Proteomes" id="UP000199382"/>
    </source>
</evidence>
<name>A0A1G9JIH1_9RHOB</name>
<accession>A0A1G9JIH1</accession>
<evidence type="ECO:0000313" key="1">
    <source>
        <dbReference type="EMBL" id="SDL37400.1"/>
    </source>
</evidence>